<dbReference type="InterPro" id="IPR006321">
    <property type="entry name" value="PilT/PilU"/>
</dbReference>
<reference evidence="3 4" key="1">
    <citation type="journal article" date="2015" name="Nature">
        <title>rRNA introns, odd ribosomes, and small enigmatic genomes across a large radiation of phyla.</title>
        <authorList>
            <person name="Brown C.T."/>
            <person name="Hug L.A."/>
            <person name="Thomas B.C."/>
            <person name="Sharon I."/>
            <person name="Castelle C.J."/>
            <person name="Singh A."/>
            <person name="Wilkins M.J."/>
            <person name="Williams K.H."/>
            <person name="Banfield J.F."/>
        </authorList>
    </citation>
    <scope>NUCLEOTIDE SEQUENCE [LARGE SCALE GENOMIC DNA]</scope>
</reference>
<dbReference type="InterPro" id="IPR050921">
    <property type="entry name" value="T4SS_GSP_E_ATPase"/>
</dbReference>
<comment type="caution">
    <text evidence="3">The sequence shown here is derived from an EMBL/GenBank/DDBJ whole genome shotgun (WGS) entry which is preliminary data.</text>
</comment>
<dbReference type="EMBL" id="LCFP01000009">
    <property type="protein sequence ID" value="KKS96687.1"/>
    <property type="molecule type" value="Genomic_DNA"/>
</dbReference>
<sequence length="354" mass="39860">MNITELLTIAITRNASDLHLVMNFPPSLRINGELKPLPALNDLNSEELEKLIFDCLSPAQKELLVTNRELDFSTVFTLTNGQKFRFRVNTYYQKNTLAASFRVIPSSIKTLAELNLPQILGNFATLREGLVLLTGPSGQGKSTTIASIIQNINENRMAHIVSIEDPIEYEFAKCKSVVSQREMYQDTHSWRNALKYVVREDPDVVFIGEMRDYETISSVLTIAETGHLVFSTLHTNSASQTVDRIIDIFPSAQQSQIRMQLSLVLRGVVSQRLVPTVAGGRLPICEILLGSDSVRNTIREGNTHMIDNIIQTSAESGMMLFEEHLRQRVEQNLIAHDVAMQYALRPSTYLQLVR</sequence>
<dbReference type="SUPFAM" id="SSF52540">
    <property type="entry name" value="P-loop containing nucleoside triphosphate hydrolases"/>
    <property type="match status" value="1"/>
</dbReference>
<dbReference type="Gene3D" id="3.40.50.300">
    <property type="entry name" value="P-loop containing nucleotide triphosphate hydrolases"/>
    <property type="match status" value="1"/>
</dbReference>
<evidence type="ECO:0000313" key="4">
    <source>
        <dbReference type="Proteomes" id="UP000034894"/>
    </source>
</evidence>
<dbReference type="Pfam" id="PF00437">
    <property type="entry name" value="T2SSE"/>
    <property type="match status" value="1"/>
</dbReference>
<dbReference type="PANTHER" id="PTHR30486:SF16">
    <property type="entry name" value="TWITCHING MOTILITY PROTEIN PILT"/>
    <property type="match status" value="1"/>
</dbReference>
<feature type="domain" description="Bacterial type II secretion system protein E" evidence="2">
    <location>
        <begin position="7"/>
        <end position="277"/>
    </location>
</feature>
<evidence type="ECO:0000313" key="3">
    <source>
        <dbReference type="EMBL" id="KKS96687.1"/>
    </source>
</evidence>
<dbReference type="CDD" id="cd01131">
    <property type="entry name" value="PilT"/>
    <property type="match status" value="1"/>
</dbReference>
<dbReference type="PATRIC" id="fig|1618443.3.peg.1199"/>
<accession>A0A0G1DGK8</accession>
<dbReference type="InterPro" id="IPR001482">
    <property type="entry name" value="T2SS/T4SS_dom"/>
</dbReference>
<dbReference type="Gene3D" id="3.30.450.90">
    <property type="match status" value="1"/>
</dbReference>
<proteinExistence type="inferred from homology"/>
<comment type="similarity">
    <text evidence="1">Belongs to the GSP E family.</text>
</comment>
<name>A0A0G1DGK8_9BACT</name>
<evidence type="ECO:0000259" key="2">
    <source>
        <dbReference type="Pfam" id="PF00437"/>
    </source>
</evidence>
<protein>
    <submittedName>
        <fullName evidence="3">Twitching motility protein</fullName>
    </submittedName>
</protein>
<evidence type="ECO:0000256" key="1">
    <source>
        <dbReference type="ARBA" id="ARBA00006611"/>
    </source>
</evidence>
<organism evidence="3 4">
    <name type="scientific">Candidatus Gottesmanbacteria bacterium GW2011_GWA2_43_14</name>
    <dbReference type="NCBI Taxonomy" id="1618443"/>
    <lineage>
        <taxon>Bacteria</taxon>
        <taxon>Candidatus Gottesmaniibacteriota</taxon>
    </lineage>
</organism>
<dbReference type="Proteomes" id="UP000034894">
    <property type="component" value="Unassembled WGS sequence"/>
</dbReference>
<dbReference type="GO" id="GO:0016887">
    <property type="term" value="F:ATP hydrolysis activity"/>
    <property type="evidence" value="ECO:0007669"/>
    <property type="project" value="InterPro"/>
</dbReference>
<dbReference type="GO" id="GO:0005524">
    <property type="term" value="F:ATP binding"/>
    <property type="evidence" value="ECO:0007669"/>
    <property type="project" value="InterPro"/>
</dbReference>
<dbReference type="PANTHER" id="PTHR30486">
    <property type="entry name" value="TWITCHING MOTILITY PROTEIN PILT"/>
    <property type="match status" value="1"/>
</dbReference>
<dbReference type="STRING" id="1618443.UV73_C0009G0038"/>
<dbReference type="InterPro" id="IPR027417">
    <property type="entry name" value="P-loop_NTPase"/>
</dbReference>
<gene>
    <name evidence="3" type="ORF">UV73_C0009G0038</name>
</gene>
<dbReference type="AlphaFoldDB" id="A0A0G1DGK8"/>
<dbReference type="NCBIfam" id="TIGR01420">
    <property type="entry name" value="pilT_fam"/>
    <property type="match status" value="1"/>
</dbReference>